<dbReference type="PANTHER" id="PTHR36819:SF1">
    <property type="entry name" value="REGULATOR OF PHOSPHOLIPASE D SRF1"/>
    <property type="match status" value="1"/>
</dbReference>
<gene>
    <name evidence="3" type="ORF">MSYG_0428</name>
</gene>
<feature type="region of interest" description="Disordered" evidence="1">
    <location>
        <begin position="89"/>
        <end position="116"/>
    </location>
</feature>
<feature type="transmembrane region" description="Helical" evidence="2">
    <location>
        <begin position="273"/>
        <end position="294"/>
    </location>
</feature>
<dbReference type="InterPro" id="IPR037737">
    <property type="entry name" value="Srf1"/>
</dbReference>
<evidence type="ECO:0000256" key="1">
    <source>
        <dbReference type="SAM" id="MobiDB-lite"/>
    </source>
</evidence>
<feature type="transmembrane region" description="Helical" evidence="2">
    <location>
        <begin position="200"/>
        <end position="222"/>
    </location>
</feature>
<dbReference type="Proteomes" id="UP000186303">
    <property type="component" value="Chromosome 1"/>
</dbReference>
<keyword evidence="2" id="KW-1133">Transmembrane helix</keyword>
<dbReference type="OrthoDB" id="1436450at2759"/>
<organism evidence="3 4">
    <name type="scientific">Malassezia sympodialis (strain ATCC 42132)</name>
    <name type="common">Atopic eczema-associated yeast</name>
    <dbReference type="NCBI Taxonomy" id="1230383"/>
    <lineage>
        <taxon>Eukaryota</taxon>
        <taxon>Fungi</taxon>
        <taxon>Dikarya</taxon>
        <taxon>Basidiomycota</taxon>
        <taxon>Ustilaginomycotina</taxon>
        <taxon>Malasseziomycetes</taxon>
        <taxon>Malasseziales</taxon>
        <taxon>Malasseziaceae</taxon>
        <taxon>Malassezia</taxon>
    </lineage>
</organism>
<feature type="transmembrane region" description="Helical" evidence="2">
    <location>
        <begin position="335"/>
        <end position="361"/>
    </location>
</feature>
<feature type="transmembrane region" description="Helical" evidence="2">
    <location>
        <begin position="234"/>
        <end position="253"/>
    </location>
</feature>
<sequence>MTEAVELGALGGPSHTQEPAAAESTTLYRGNARPLNLTPVLDSSALQPHAAPPETVYTSDSVRIPLHSPYAERDWTAWNSMLKASAHRMSMPDAPLRQRAEARPDQAPPRTEHREPHDMVGWATASMSQAQRVPEPSPGDASLTLQYTHSRPWDQPWSFRDALNGPFEPGSTRPQTDPPPAASWKRTIALFFLRHPFVPLLLRIINILLISCSLAVSARLHITLEHEGLSDAVGVSPLTGIIFSPPAIVHAIFQVWLEYRSRPIGLWQASSKLWYMMLELLFVCLWSAELSLAFDNYFTSTLVCVNAYSPFYRRPYSLPTEDPIPRKSTLCGLQIAMICVCFVSVAVYVLVFMVSLFRIFYRVMLTAY</sequence>
<reference evidence="4" key="1">
    <citation type="journal article" date="2017" name="Nucleic Acids Res.">
        <title>Proteogenomics produces comprehensive and highly accurate protein-coding gene annotation in a complete genome assembly of Malassezia sympodialis.</title>
        <authorList>
            <person name="Zhu Y."/>
            <person name="Engstroem P.G."/>
            <person name="Tellgren-Roth C."/>
            <person name="Baudo C.D."/>
            <person name="Kennell J.C."/>
            <person name="Sun S."/>
            <person name="Billmyre R.B."/>
            <person name="Schroeder M.S."/>
            <person name="Andersson A."/>
            <person name="Holm T."/>
            <person name="Sigurgeirsson B."/>
            <person name="Wu G."/>
            <person name="Sankaranarayanan S.R."/>
            <person name="Siddharthan R."/>
            <person name="Sanyal K."/>
            <person name="Lundeberg J."/>
            <person name="Nystedt B."/>
            <person name="Boekhout T."/>
            <person name="Dawson T.L. Jr."/>
            <person name="Heitman J."/>
            <person name="Scheynius A."/>
            <person name="Lehtioe J."/>
        </authorList>
    </citation>
    <scope>NUCLEOTIDE SEQUENCE [LARGE SCALE GENOMIC DNA]</scope>
    <source>
        <strain evidence="4">ATCC 42132</strain>
    </source>
</reference>
<evidence type="ECO:0000313" key="3">
    <source>
        <dbReference type="EMBL" id="SHO76093.1"/>
    </source>
</evidence>
<dbReference type="OMA" id="FQVWLEY"/>
<keyword evidence="2" id="KW-0472">Membrane</keyword>
<feature type="compositionally biased region" description="Basic and acidic residues" evidence="1">
    <location>
        <begin position="96"/>
        <end position="116"/>
    </location>
</feature>
<name>A0A1M8A0W0_MALS4</name>
<protein>
    <submittedName>
        <fullName evidence="3">Similar to S.cerevisiae protein SRF1 (Regulator of phospholipase D (Spo14p))</fullName>
    </submittedName>
</protein>
<evidence type="ECO:0000256" key="2">
    <source>
        <dbReference type="SAM" id="Phobius"/>
    </source>
</evidence>
<keyword evidence="4" id="KW-1185">Reference proteome</keyword>
<dbReference type="GO" id="GO:0000324">
    <property type="term" value="C:fungal-type vacuole"/>
    <property type="evidence" value="ECO:0007669"/>
    <property type="project" value="TreeGrafter"/>
</dbReference>
<dbReference type="PANTHER" id="PTHR36819">
    <property type="entry name" value="REGULATOR OF PHOSPHOLIPASE D SRF1"/>
    <property type="match status" value="1"/>
</dbReference>
<dbReference type="AlphaFoldDB" id="A0A1M8A0W0"/>
<feature type="region of interest" description="Disordered" evidence="1">
    <location>
        <begin position="1"/>
        <end position="30"/>
    </location>
</feature>
<keyword evidence="2" id="KW-0812">Transmembrane</keyword>
<accession>A0A1M8A0W0</accession>
<dbReference type="GO" id="GO:0071944">
    <property type="term" value="C:cell periphery"/>
    <property type="evidence" value="ECO:0007669"/>
    <property type="project" value="TreeGrafter"/>
</dbReference>
<dbReference type="EMBL" id="LT671821">
    <property type="protein sequence ID" value="SHO76093.1"/>
    <property type="molecule type" value="Genomic_DNA"/>
</dbReference>
<proteinExistence type="predicted"/>
<evidence type="ECO:0000313" key="4">
    <source>
        <dbReference type="Proteomes" id="UP000186303"/>
    </source>
</evidence>
<dbReference type="VEuPathDB" id="FungiDB:MSYG_0428"/>